<dbReference type="Proteomes" id="UP000192527">
    <property type="component" value="Chromosome"/>
</dbReference>
<dbReference type="PANTHER" id="PTHR10443:SF12">
    <property type="entry name" value="DIPEPTIDASE"/>
    <property type="match status" value="1"/>
</dbReference>
<sequence>MKFIDGHNDTVIKVKKNGIKRFLKGDRSAHLDLPRAMEAGFAGGFFAIYTPDRSVFPQIEDYQTAEGYQLPLSEPCDHHYAHQYTDYMLNLLLQAEQNSQGALKFVSNKEELLKYVNEGTIAGVLHIEGAESIDPDFKALYTYFDKGVRSLGPVWSRPNIFGEGVPYHFPSSPDTGVGLTNKGKQLVEKCNKLGIMLDLSHINEKGFWDLAGITNAPLVATHSNVHALCPISRNLTDQQIDAIGQSNGVIGVTYSLNMLSQDGKIDANVSMDEITKHIHYIADRIGIEHVALGSDFDGTTIPSKIEDVRGVPGLLDHLQKEGLTTRELKKVSMDNWLRVLQDTWKA</sequence>
<dbReference type="KEGG" id="hmn:HM131_10145"/>
<dbReference type="AlphaFoldDB" id="A0A1W5ZV45"/>
<dbReference type="STRING" id="402384.HM131_10145"/>
<dbReference type="InterPro" id="IPR008257">
    <property type="entry name" value="Pept_M19"/>
</dbReference>
<dbReference type="PROSITE" id="PS51365">
    <property type="entry name" value="RENAL_DIPEPTIDASE_2"/>
    <property type="match status" value="1"/>
</dbReference>
<dbReference type="OrthoDB" id="9804920at2"/>
<gene>
    <name evidence="1" type="ORF">HM131_10145</name>
</gene>
<dbReference type="RefSeq" id="WP_085029646.1">
    <property type="nucleotide sequence ID" value="NZ_CP020772.1"/>
</dbReference>
<dbReference type="EMBL" id="CP020772">
    <property type="protein sequence ID" value="ARI77174.1"/>
    <property type="molecule type" value="Genomic_DNA"/>
</dbReference>
<dbReference type="InterPro" id="IPR032466">
    <property type="entry name" value="Metal_Hydrolase"/>
</dbReference>
<dbReference type="Gene3D" id="3.20.20.140">
    <property type="entry name" value="Metal-dependent hydrolases"/>
    <property type="match status" value="1"/>
</dbReference>
<keyword evidence="2" id="KW-1185">Reference proteome</keyword>
<dbReference type="CDD" id="cd01301">
    <property type="entry name" value="rDP_like"/>
    <property type="match status" value="1"/>
</dbReference>
<accession>A0A1W5ZV45</accession>
<dbReference type="GO" id="GO:0070573">
    <property type="term" value="F:metallodipeptidase activity"/>
    <property type="evidence" value="ECO:0007669"/>
    <property type="project" value="InterPro"/>
</dbReference>
<dbReference type="GO" id="GO:0006508">
    <property type="term" value="P:proteolysis"/>
    <property type="evidence" value="ECO:0007669"/>
    <property type="project" value="InterPro"/>
</dbReference>
<dbReference type="SUPFAM" id="SSF51556">
    <property type="entry name" value="Metallo-dependent hydrolases"/>
    <property type="match status" value="1"/>
</dbReference>
<evidence type="ECO:0000313" key="1">
    <source>
        <dbReference type="EMBL" id="ARI77174.1"/>
    </source>
</evidence>
<proteinExistence type="predicted"/>
<name>A0A1W5ZV45_9BACI</name>
<dbReference type="Pfam" id="PF01244">
    <property type="entry name" value="Peptidase_M19"/>
    <property type="match status" value="1"/>
</dbReference>
<reference evidence="1 2" key="1">
    <citation type="submission" date="2017-04" db="EMBL/GenBank/DDBJ databases">
        <title>The whole genome sequencing and assembly of Halobacillus mangrovi strain.</title>
        <authorList>
            <person name="Lee S.-J."/>
            <person name="Park M.-K."/>
            <person name="Kim J.-Y."/>
            <person name="Lee Y.-J."/>
            <person name="Yi H."/>
            <person name="Bahn Y.-S."/>
            <person name="Kim J.F."/>
            <person name="Lee D.-W."/>
        </authorList>
    </citation>
    <scope>NUCLEOTIDE SEQUENCE [LARGE SCALE GENOMIC DNA]</scope>
    <source>
        <strain evidence="1 2">KTB 131</strain>
    </source>
</reference>
<evidence type="ECO:0000313" key="2">
    <source>
        <dbReference type="Proteomes" id="UP000192527"/>
    </source>
</evidence>
<organism evidence="1 2">
    <name type="scientific">Halobacillus mangrovi</name>
    <dbReference type="NCBI Taxonomy" id="402384"/>
    <lineage>
        <taxon>Bacteria</taxon>
        <taxon>Bacillati</taxon>
        <taxon>Bacillota</taxon>
        <taxon>Bacilli</taxon>
        <taxon>Bacillales</taxon>
        <taxon>Bacillaceae</taxon>
        <taxon>Halobacillus</taxon>
    </lineage>
</organism>
<protein>
    <submittedName>
        <fullName evidence="1">Peptidase</fullName>
    </submittedName>
</protein>
<dbReference type="PANTHER" id="PTHR10443">
    <property type="entry name" value="MICROSOMAL DIPEPTIDASE"/>
    <property type="match status" value="1"/>
</dbReference>